<reference evidence="2" key="2">
    <citation type="submission" date="2025-08" db="UniProtKB">
        <authorList>
            <consortium name="RefSeq"/>
        </authorList>
    </citation>
    <scope>IDENTIFICATION</scope>
    <source>
        <tissue evidence="2">Leaf</tissue>
    </source>
</reference>
<dbReference type="RefSeq" id="XP_075080677.1">
    <property type="nucleotide sequence ID" value="XM_075224576.1"/>
</dbReference>
<reference evidence="1" key="1">
    <citation type="journal article" date="2014" name="Nat. Commun.">
        <title>The tobacco genome sequence and its comparison with those of tomato and potato.</title>
        <authorList>
            <person name="Sierro N."/>
            <person name="Battey J.N."/>
            <person name="Ouadi S."/>
            <person name="Bakaher N."/>
            <person name="Bovet L."/>
            <person name="Willig A."/>
            <person name="Goepfert S."/>
            <person name="Peitsch M.C."/>
            <person name="Ivanov N.V."/>
        </authorList>
    </citation>
    <scope>NUCLEOTIDE SEQUENCE [LARGE SCALE GENOMIC DNA]</scope>
</reference>
<protein>
    <submittedName>
        <fullName evidence="2">Uncharacterized protein LOC142166148</fullName>
    </submittedName>
</protein>
<name>A0AC58S6P9_TOBAC</name>
<gene>
    <name evidence="2" type="primary">LOC142166148</name>
</gene>
<evidence type="ECO:0000313" key="1">
    <source>
        <dbReference type="Proteomes" id="UP000790787"/>
    </source>
</evidence>
<evidence type="ECO:0000313" key="2">
    <source>
        <dbReference type="RefSeq" id="XP_075080677.1"/>
    </source>
</evidence>
<sequence>MGSATKSLPAINRPYMKNGPILSHQQRIDLCSEATDQEIVDSLKAIRDNKAPGIDGFNAVFFKKVWGIINTQVTEVIKEFFSTSKIYKPINCSTITLVPKVSKRTTIKEYRPIACCSVLYKMISKVLASTLQKVIPTIICEAQAGFIPWRNIVDNFSEASGLQANLNKSSVCFGGVKQEVKKQILDHLGFEQGSLPFKYLVQSIIFGIQAYWAQLFILLAKVLKMIEALCRSYIWSGSNTITKKAFVAWEKMCLPKSAGGLNLINLSFWNKATIAKTCWDLAHKEDNIWIKWINAYYIKQQQLQHMLVPQQASWMVRRIIGSRNILLQAQNSNDHNTSSIRQIYL</sequence>
<accession>A0AC58S6P9</accession>
<dbReference type="Proteomes" id="UP000790787">
    <property type="component" value="Chromosome 11"/>
</dbReference>
<keyword evidence="1" id="KW-1185">Reference proteome</keyword>
<proteinExistence type="predicted"/>
<organism evidence="1 2">
    <name type="scientific">Nicotiana tabacum</name>
    <name type="common">Common tobacco</name>
    <dbReference type="NCBI Taxonomy" id="4097"/>
    <lineage>
        <taxon>Eukaryota</taxon>
        <taxon>Viridiplantae</taxon>
        <taxon>Streptophyta</taxon>
        <taxon>Embryophyta</taxon>
        <taxon>Tracheophyta</taxon>
        <taxon>Spermatophyta</taxon>
        <taxon>Magnoliopsida</taxon>
        <taxon>eudicotyledons</taxon>
        <taxon>Gunneridae</taxon>
        <taxon>Pentapetalae</taxon>
        <taxon>asterids</taxon>
        <taxon>lamiids</taxon>
        <taxon>Solanales</taxon>
        <taxon>Solanaceae</taxon>
        <taxon>Nicotianoideae</taxon>
        <taxon>Nicotianeae</taxon>
        <taxon>Nicotiana</taxon>
    </lineage>
</organism>